<dbReference type="OMA" id="QVANINW"/>
<sequence length="419" mass="47529">MIYGQQHFRLYCQPRKQCPNGSQASGIRFTQCSMRNTFGLRFLYLFFNIPFLYLQRETLIGQLEINRRDIELSFDELDIYEDTQDASYEKFTENMAVRRRLAAEKVAPIPVTEGAKSGLSLGEGLPIPSSFQLPLRKSSNTAAHSPNVVSPSFIRRYSANSTNHSAALVTTTSSVQEYNNEGISKSSHVTDVTSNYASNSDEEVNSMVTTYEEDLPSEDELKIGRKSIAEQRTMELNSSPLQLPSNWKRELQTPMAYNVPIDNGTGGITESDKNEMYSNEMPAECRNDDLDAWLNDTEDIEDNTKVIHREPDESSPNPLVTSVPDDSESEDETRYHLVSCPRTNDFRKARNVNAIVDMNRESKTKSPSMKKTSSEKNDRVTRNKDKFGKKSDRGGTEMLTVRDFLDRERSVNPNTYDPL</sequence>
<dbReference type="GO" id="GO:0005829">
    <property type="term" value="C:cytosol"/>
    <property type="evidence" value="ECO:0007669"/>
    <property type="project" value="TreeGrafter"/>
</dbReference>
<feature type="region of interest" description="Disordered" evidence="1">
    <location>
        <begin position="357"/>
        <end position="419"/>
    </location>
</feature>
<feature type="transmembrane region" description="Helical" evidence="2">
    <location>
        <begin position="38"/>
        <end position="54"/>
    </location>
</feature>
<keyword evidence="2" id="KW-1133">Transmembrane helix</keyword>
<evidence type="ECO:0000313" key="3">
    <source>
        <dbReference type="EMBL" id="VDK75068.1"/>
    </source>
</evidence>
<proteinExistence type="predicted"/>
<keyword evidence="2" id="KW-0812">Transmembrane</keyword>
<evidence type="ECO:0000313" key="4">
    <source>
        <dbReference type="Proteomes" id="UP000277928"/>
    </source>
</evidence>
<evidence type="ECO:0000256" key="1">
    <source>
        <dbReference type="SAM" id="MobiDB-lite"/>
    </source>
</evidence>
<feature type="region of interest" description="Disordered" evidence="1">
    <location>
        <begin position="306"/>
        <end position="334"/>
    </location>
</feature>
<keyword evidence="4" id="KW-1185">Reference proteome</keyword>
<dbReference type="GO" id="GO:0005525">
    <property type="term" value="F:GTP binding"/>
    <property type="evidence" value="ECO:0007669"/>
    <property type="project" value="InterPro"/>
</dbReference>
<dbReference type="PANTHER" id="PTHR14932:SF1">
    <property type="entry name" value="RAB-LIKE PROTEIN 6"/>
    <property type="match status" value="1"/>
</dbReference>
<organism evidence="3 4">
    <name type="scientific">Litomosoides sigmodontis</name>
    <name type="common">Filarial nematode worm</name>
    <dbReference type="NCBI Taxonomy" id="42156"/>
    <lineage>
        <taxon>Eukaryota</taxon>
        <taxon>Metazoa</taxon>
        <taxon>Ecdysozoa</taxon>
        <taxon>Nematoda</taxon>
        <taxon>Chromadorea</taxon>
        <taxon>Rhabditida</taxon>
        <taxon>Spirurina</taxon>
        <taxon>Spiruromorpha</taxon>
        <taxon>Filarioidea</taxon>
        <taxon>Onchocercidae</taxon>
        <taxon>Litomosoides</taxon>
    </lineage>
</organism>
<dbReference type="PANTHER" id="PTHR14932">
    <property type="entry name" value="RAS GTPASE-RELATED"/>
    <property type="match status" value="1"/>
</dbReference>
<dbReference type="EMBL" id="UYRX01000132">
    <property type="protein sequence ID" value="VDK75068.1"/>
    <property type="molecule type" value="Genomic_DNA"/>
</dbReference>
<dbReference type="OrthoDB" id="207081at2759"/>
<keyword evidence="2" id="KW-0472">Membrane</keyword>
<dbReference type="GO" id="GO:0005634">
    <property type="term" value="C:nucleus"/>
    <property type="evidence" value="ECO:0007669"/>
    <property type="project" value="TreeGrafter"/>
</dbReference>
<dbReference type="InterPro" id="IPR040385">
    <property type="entry name" value="RABL6"/>
</dbReference>
<feature type="compositionally biased region" description="Basic and acidic residues" evidence="1">
    <location>
        <begin position="372"/>
        <end position="395"/>
    </location>
</feature>
<dbReference type="STRING" id="42156.A0A3P6U8F6"/>
<evidence type="ECO:0000256" key="2">
    <source>
        <dbReference type="SAM" id="Phobius"/>
    </source>
</evidence>
<reference evidence="3 4" key="1">
    <citation type="submission" date="2018-08" db="EMBL/GenBank/DDBJ databases">
        <authorList>
            <person name="Laetsch R D."/>
            <person name="Stevens L."/>
            <person name="Kumar S."/>
            <person name="Blaxter L. M."/>
        </authorList>
    </citation>
    <scope>NUCLEOTIDE SEQUENCE [LARGE SCALE GENOMIC DNA]</scope>
</reference>
<name>A0A3P6U8F6_LITSI</name>
<accession>A0A3P6U8F6</accession>
<gene>
    <name evidence="3" type="ORF">NLS_LOCUS2733</name>
</gene>
<protein>
    <submittedName>
        <fullName evidence="3">Uncharacterized protein</fullName>
    </submittedName>
</protein>
<dbReference type="Proteomes" id="UP000277928">
    <property type="component" value="Unassembled WGS sequence"/>
</dbReference>
<dbReference type="AlphaFoldDB" id="A0A3P6U8F6"/>